<dbReference type="EMBL" id="CAJNRD030001116">
    <property type="protein sequence ID" value="CAG5075621.1"/>
    <property type="molecule type" value="Genomic_DNA"/>
</dbReference>
<evidence type="ECO:0000256" key="4">
    <source>
        <dbReference type="ARBA" id="ARBA00023242"/>
    </source>
</evidence>
<feature type="domain" description="Homeobox" evidence="7">
    <location>
        <begin position="2"/>
        <end position="63"/>
    </location>
</feature>
<dbReference type="PANTHER" id="PTHR45664">
    <property type="entry name" value="PROTEIN ZERKNUELLT 1-RELATED"/>
    <property type="match status" value="1"/>
</dbReference>
<keyword evidence="3 5" id="KW-0371">Homeobox</keyword>
<organism evidence="8 9">
    <name type="scientific">Cotesia congregata</name>
    <name type="common">Parasitoid wasp</name>
    <name type="synonym">Apanteles congregatus</name>
    <dbReference type="NCBI Taxonomy" id="51543"/>
    <lineage>
        <taxon>Eukaryota</taxon>
        <taxon>Metazoa</taxon>
        <taxon>Ecdysozoa</taxon>
        <taxon>Arthropoda</taxon>
        <taxon>Hexapoda</taxon>
        <taxon>Insecta</taxon>
        <taxon>Pterygota</taxon>
        <taxon>Neoptera</taxon>
        <taxon>Endopterygota</taxon>
        <taxon>Hymenoptera</taxon>
        <taxon>Apocrita</taxon>
        <taxon>Ichneumonoidea</taxon>
        <taxon>Braconidae</taxon>
        <taxon>Microgastrinae</taxon>
        <taxon>Cotesia</taxon>
    </lineage>
</organism>
<keyword evidence="4 5" id="KW-0539">Nucleus</keyword>
<dbReference type="Gene3D" id="1.10.10.60">
    <property type="entry name" value="Homeodomain-like"/>
    <property type="match status" value="1"/>
</dbReference>
<dbReference type="InterPro" id="IPR001356">
    <property type="entry name" value="HD"/>
</dbReference>
<dbReference type="OrthoDB" id="6159439at2759"/>
<feature type="non-terminal residue" evidence="8">
    <location>
        <position position="1"/>
    </location>
</feature>
<dbReference type="CDD" id="cd00086">
    <property type="entry name" value="homeodomain"/>
    <property type="match status" value="1"/>
</dbReference>
<gene>
    <name evidence="8" type="ORF">HICCMSTLAB_LOCUS1775</name>
</gene>
<dbReference type="InterPro" id="IPR009057">
    <property type="entry name" value="Homeodomain-like_sf"/>
</dbReference>
<evidence type="ECO:0000259" key="7">
    <source>
        <dbReference type="PROSITE" id="PS50071"/>
    </source>
</evidence>
<dbReference type="Proteomes" id="UP000786811">
    <property type="component" value="Unassembled WGS sequence"/>
</dbReference>
<dbReference type="AlphaFoldDB" id="A0A8J2EDY5"/>
<dbReference type="GO" id="GO:0045944">
    <property type="term" value="P:positive regulation of transcription by RNA polymerase II"/>
    <property type="evidence" value="ECO:0007669"/>
    <property type="project" value="UniProtKB-ARBA"/>
</dbReference>
<evidence type="ECO:0000313" key="9">
    <source>
        <dbReference type="Proteomes" id="UP000786811"/>
    </source>
</evidence>
<dbReference type="PROSITE" id="PS00027">
    <property type="entry name" value="HOMEOBOX_1"/>
    <property type="match status" value="1"/>
</dbReference>
<reference evidence="8" key="1">
    <citation type="submission" date="2021-04" db="EMBL/GenBank/DDBJ databases">
        <authorList>
            <person name="Chebbi M.A.C M."/>
        </authorList>
    </citation>
    <scope>NUCLEOTIDE SEQUENCE</scope>
</reference>
<proteinExistence type="predicted"/>
<dbReference type="Pfam" id="PF00046">
    <property type="entry name" value="Homeodomain"/>
    <property type="match status" value="1"/>
</dbReference>
<comment type="subcellular location">
    <subcellularLocation>
        <location evidence="1 5 6">Nucleus</location>
    </subcellularLocation>
</comment>
<dbReference type="GO" id="GO:0000978">
    <property type="term" value="F:RNA polymerase II cis-regulatory region sequence-specific DNA binding"/>
    <property type="evidence" value="ECO:0007669"/>
    <property type="project" value="TreeGrafter"/>
</dbReference>
<evidence type="ECO:0000256" key="2">
    <source>
        <dbReference type="ARBA" id="ARBA00023125"/>
    </source>
</evidence>
<dbReference type="SMART" id="SM00389">
    <property type="entry name" value="HOX"/>
    <property type="match status" value="1"/>
</dbReference>
<dbReference type="SUPFAM" id="SSF46689">
    <property type="entry name" value="Homeodomain-like"/>
    <property type="match status" value="1"/>
</dbReference>
<keyword evidence="9" id="KW-1185">Reference proteome</keyword>
<dbReference type="InterPro" id="IPR000047">
    <property type="entry name" value="HTH_motif"/>
</dbReference>
<evidence type="ECO:0000256" key="6">
    <source>
        <dbReference type="RuleBase" id="RU000682"/>
    </source>
</evidence>
<name>A0A8J2EDY5_COTCN</name>
<protein>
    <submittedName>
        <fullName evidence="8">Similar to pb: Homeotic protein proboscipedia (Drosophila melanogaster)</fullName>
    </submittedName>
</protein>
<accession>A0A8J2EDY5</accession>
<evidence type="ECO:0000256" key="1">
    <source>
        <dbReference type="ARBA" id="ARBA00004123"/>
    </source>
</evidence>
<sequence>SNSKRQERTVFTNDQLLRLEKEYISQGKYLCRLKRGQVARDLGLNDRQVTVWFQNRRAKDKRVKSLNDDENKEKVPMAALPSTKIGCRMIQEEIKKEKTYQNTGLVASVPVPAPVIIHGEHQMHTLNYSSNSSTGIPQHNHLSSWDSYNRINYDTIHNQNYENFNGPDWNYNYINEHCSVPNGYANEAKAKGAFHTHYLSNCTSNNGDYYYPPGWNK</sequence>
<keyword evidence="2 5" id="KW-0238">DNA-binding</keyword>
<dbReference type="PROSITE" id="PS50071">
    <property type="entry name" value="HOMEOBOX_2"/>
    <property type="match status" value="1"/>
</dbReference>
<evidence type="ECO:0000256" key="5">
    <source>
        <dbReference type="PROSITE-ProRule" id="PRU00108"/>
    </source>
</evidence>
<dbReference type="PRINTS" id="PR00031">
    <property type="entry name" value="HTHREPRESSR"/>
</dbReference>
<comment type="caution">
    <text evidence="8">The sequence shown here is derived from an EMBL/GenBank/DDBJ whole genome shotgun (WGS) entry which is preliminary data.</text>
</comment>
<feature type="DNA-binding region" description="Homeobox" evidence="5">
    <location>
        <begin position="4"/>
        <end position="64"/>
    </location>
</feature>
<dbReference type="InterPro" id="IPR017970">
    <property type="entry name" value="Homeobox_CS"/>
</dbReference>
<evidence type="ECO:0000313" key="8">
    <source>
        <dbReference type="EMBL" id="CAG5075621.1"/>
    </source>
</evidence>
<dbReference type="GO" id="GO:0005634">
    <property type="term" value="C:nucleus"/>
    <property type="evidence" value="ECO:0007669"/>
    <property type="project" value="UniProtKB-SubCell"/>
</dbReference>
<dbReference type="PANTHER" id="PTHR45664:SF12">
    <property type="entry name" value="PANCREAS_DUODENUM HOMEOBOX PROTEIN 1"/>
    <property type="match status" value="1"/>
</dbReference>
<evidence type="ECO:0000256" key="3">
    <source>
        <dbReference type="ARBA" id="ARBA00023155"/>
    </source>
</evidence>
<dbReference type="GO" id="GO:0000981">
    <property type="term" value="F:DNA-binding transcription factor activity, RNA polymerase II-specific"/>
    <property type="evidence" value="ECO:0007669"/>
    <property type="project" value="InterPro"/>
</dbReference>